<evidence type="ECO:0000313" key="2">
    <source>
        <dbReference type="EMBL" id="OLY80354.1"/>
    </source>
</evidence>
<dbReference type="Proteomes" id="UP000187455">
    <property type="component" value="Unassembled WGS sequence"/>
</dbReference>
<keyword evidence="1" id="KW-1133">Transmembrane helix</keyword>
<keyword evidence="3" id="KW-1185">Reference proteome</keyword>
<dbReference type="EMBL" id="LSSL01003547">
    <property type="protein sequence ID" value="OLY80354.1"/>
    <property type="molecule type" value="Genomic_DNA"/>
</dbReference>
<feature type="transmembrane region" description="Helical" evidence="1">
    <location>
        <begin position="44"/>
        <end position="64"/>
    </location>
</feature>
<accession>A0A1R0GTY0</accession>
<sequence>MFGQKRFNKPILELAKVIHGYLSKIIVPLPPSTTEKIVGAKSSASTLTSCFTTIMNIFFFPFYIPTLTKGKLLMDKKSSLLPTISKFPF</sequence>
<name>A0A1R0GTY0_9FUNG</name>
<protein>
    <submittedName>
        <fullName evidence="2">Uncharacterized protein</fullName>
    </submittedName>
</protein>
<reference evidence="2 3" key="1">
    <citation type="journal article" date="2016" name="Mol. Biol. Evol.">
        <title>Genome-Wide Survey of Gut Fungi (Harpellales) Reveals the First Horizontally Transferred Ubiquitin Gene from a Mosquito Host.</title>
        <authorList>
            <person name="Wang Y."/>
            <person name="White M.M."/>
            <person name="Kvist S."/>
            <person name="Moncalvo J.M."/>
        </authorList>
    </citation>
    <scope>NUCLEOTIDE SEQUENCE [LARGE SCALE GENOMIC DNA]</scope>
    <source>
        <strain evidence="2 3">ALG-7-W6</strain>
    </source>
</reference>
<evidence type="ECO:0000256" key="1">
    <source>
        <dbReference type="SAM" id="Phobius"/>
    </source>
</evidence>
<keyword evidence="1" id="KW-0472">Membrane</keyword>
<dbReference type="AlphaFoldDB" id="A0A1R0GTY0"/>
<evidence type="ECO:0000313" key="3">
    <source>
        <dbReference type="Proteomes" id="UP000187455"/>
    </source>
</evidence>
<organism evidence="2 3">
    <name type="scientific">Smittium mucronatum</name>
    <dbReference type="NCBI Taxonomy" id="133383"/>
    <lineage>
        <taxon>Eukaryota</taxon>
        <taxon>Fungi</taxon>
        <taxon>Fungi incertae sedis</taxon>
        <taxon>Zoopagomycota</taxon>
        <taxon>Kickxellomycotina</taxon>
        <taxon>Harpellomycetes</taxon>
        <taxon>Harpellales</taxon>
        <taxon>Legeriomycetaceae</taxon>
        <taxon>Smittium</taxon>
    </lineage>
</organism>
<gene>
    <name evidence="2" type="ORF">AYI68_g5551</name>
</gene>
<proteinExistence type="predicted"/>
<comment type="caution">
    <text evidence="2">The sequence shown here is derived from an EMBL/GenBank/DDBJ whole genome shotgun (WGS) entry which is preliminary data.</text>
</comment>
<keyword evidence="1" id="KW-0812">Transmembrane</keyword>